<gene>
    <name evidence="2" type="primary">bamC</name>
    <name evidence="2" type="ORF">ENI96_07175</name>
</gene>
<reference evidence="2" key="1">
    <citation type="journal article" date="2020" name="mSystems">
        <title>Genome- and Community-Level Interaction Insights into Carbon Utilization and Element Cycling Functions of Hydrothermarchaeota in Hydrothermal Sediment.</title>
        <authorList>
            <person name="Zhou Z."/>
            <person name="Liu Y."/>
            <person name="Xu W."/>
            <person name="Pan J."/>
            <person name="Luo Z.H."/>
            <person name="Li M."/>
        </authorList>
    </citation>
    <scope>NUCLEOTIDE SEQUENCE [LARGE SCALE GENOMIC DNA]</scope>
    <source>
        <strain evidence="2">HyVt-443</strain>
    </source>
</reference>
<comment type="caution">
    <text evidence="2">The sequence shown here is derived from an EMBL/GenBank/DDBJ whole genome shotgun (WGS) entry which is preliminary data.</text>
</comment>
<proteinExistence type="predicted"/>
<feature type="chain" id="PRO_5032845756" evidence="1">
    <location>
        <begin position="31"/>
        <end position="389"/>
    </location>
</feature>
<name>A0A831RNI2_9GAMM</name>
<protein>
    <submittedName>
        <fullName evidence="2">Outer membrane protein assembly factor BamC</fullName>
    </submittedName>
</protein>
<accession>A0A831RNI2</accession>
<sequence length="389" mass="44024">MNVFSMTPRLLFLLPMALLLVACSSIPGMDAVLPDRKVEYKKSRQAERDLEIPPDLTRTAINDELVIPAAAPGAEPTLSGMQRREQRVGRVAGRDKVLPEFKGIELKRDGDKHWLLIQADPEDVWYRVLEFWQENGVLLEQQDPTIGVMVTDWLEEKPDVQLGVVNSIISEFAGGLYSAGTRDQFRVRIEPGPQPDTTELFLTHRGLQETVIQDGAGQVERTVWNPRPVDPGLETEMLRRLMVYLGVPPDQAGRALAGKEKGARTQRSRLNKSGDQVSLEIDADRDRAWRLVGVGLDRVGFAVEDRDREAGVYFVRYYDPIANQKEEGFLDKLAFWSSDESPVDKEAQYQVRLEPDGDRTRVTVADEQGRRLNTETAQRILTLLHEQIR</sequence>
<dbReference type="EMBL" id="DRKP01000080">
    <property type="protein sequence ID" value="HEB96195.1"/>
    <property type="molecule type" value="Genomic_DNA"/>
</dbReference>
<feature type="signal peptide" evidence="1">
    <location>
        <begin position="1"/>
        <end position="30"/>
    </location>
</feature>
<dbReference type="InterPro" id="IPR042268">
    <property type="entry name" value="BamC_C"/>
</dbReference>
<evidence type="ECO:0000313" key="2">
    <source>
        <dbReference type="EMBL" id="HEB96195.1"/>
    </source>
</evidence>
<dbReference type="Proteomes" id="UP000886251">
    <property type="component" value="Unassembled WGS sequence"/>
</dbReference>
<evidence type="ECO:0000256" key="1">
    <source>
        <dbReference type="SAM" id="SignalP"/>
    </source>
</evidence>
<dbReference type="Gene3D" id="3.30.310.170">
    <property type="entry name" value="Outer membrane protein assembly factor BamC"/>
    <property type="match status" value="1"/>
</dbReference>
<organism evidence="2">
    <name type="scientific">Sedimenticola thiotaurini</name>
    <dbReference type="NCBI Taxonomy" id="1543721"/>
    <lineage>
        <taxon>Bacteria</taxon>
        <taxon>Pseudomonadati</taxon>
        <taxon>Pseudomonadota</taxon>
        <taxon>Gammaproteobacteria</taxon>
        <taxon>Chromatiales</taxon>
        <taxon>Sedimenticolaceae</taxon>
        <taxon>Sedimenticola</taxon>
    </lineage>
</organism>
<keyword evidence="1" id="KW-0732">Signal</keyword>
<dbReference type="AlphaFoldDB" id="A0A831RNI2"/>
<dbReference type="Pfam" id="PF06804">
    <property type="entry name" value="Lipoprotein_18"/>
    <property type="match status" value="1"/>
</dbReference>
<dbReference type="InterPro" id="IPR010653">
    <property type="entry name" value="NlpB/DapX"/>
</dbReference>